<proteinExistence type="inferred from homology"/>
<dbReference type="Gene3D" id="3.30.450.40">
    <property type="match status" value="2"/>
</dbReference>
<protein>
    <submittedName>
        <fullName evidence="9">Adenylate/guanylate cyclase with GAF and PAS/PAC sensors</fullName>
    </submittedName>
</protein>
<dbReference type="GO" id="GO:0035556">
    <property type="term" value="P:intracellular signal transduction"/>
    <property type="evidence" value="ECO:0007669"/>
    <property type="project" value="InterPro"/>
</dbReference>
<dbReference type="Gene3D" id="3.30.70.1230">
    <property type="entry name" value="Nucleotide cyclase"/>
    <property type="match status" value="1"/>
</dbReference>
<keyword evidence="10" id="KW-1185">Reference proteome</keyword>
<evidence type="ECO:0000256" key="4">
    <source>
        <dbReference type="ARBA" id="ARBA00022692"/>
    </source>
</evidence>
<reference evidence="9" key="1">
    <citation type="submission" date="2019-10" db="EMBL/GenBank/DDBJ databases">
        <title>Draft genome sequece of Microseira wollei NIES-4236.</title>
        <authorList>
            <person name="Yamaguchi H."/>
            <person name="Suzuki S."/>
            <person name="Kawachi M."/>
        </authorList>
    </citation>
    <scope>NUCLEOTIDE SEQUENCE</scope>
    <source>
        <strain evidence="9">NIES-4236</strain>
    </source>
</reference>
<dbReference type="AlphaFoldDB" id="A0AAV3X9E3"/>
<feature type="domain" description="PAS" evidence="7">
    <location>
        <begin position="451"/>
        <end position="503"/>
    </location>
</feature>
<dbReference type="GO" id="GO:0006171">
    <property type="term" value="P:cAMP biosynthetic process"/>
    <property type="evidence" value="ECO:0007669"/>
    <property type="project" value="TreeGrafter"/>
</dbReference>
<dbReference type="GO" id="GO:0004016">
    <property type="term" value="F:adenylate cyclase activity"/>
    <property type="evidence" value="ECO:0007669"/>
    <property type="project" value="UniProtKB-ARBA"/>
</dbReference>
<dbReference type="SMART" id="SM00091">
    <property type="entry name" value="PAS"/>
    <property type="match status" value="1"/>
</dbReference>
<dbReference type="Gene3D" id="3.30.450.20">
    <property type="entry name" value="PAS domain"/>
    <property type="match status" value="1"/>
</dbReference>
<sequence>MTASSSHRTTVATTATVIDDTPKETKDRLLHQSSNAGGALVTTPKGTFSAFLAPLTQDSFKRVVTDVEQRLQVVNQTLSMLLGPSGFDNILHEMLSAITLKTRELLGADRSTIFILDEEKNQLWSIVAEGEDGQPLELRIPADKGIAGEVATYKKVVNIPYDFYDDPRSTFAQKKDQETGYRTYTMLVLPLLNQEGDLVAVVQLLNKLKFPNDDPASPLAERIDLAGFTEEDQRVFEEFAPSIRLILESSRAFYMATQRQRAADALINATESLSKCGLDLEETLKRVMDEAKKLMNADRSTLWLLDEERNDLWTKIPQADGSLKEMRVPVGVGFAGKVAQTSQTLNIGFDLYLHPDSANSKKFDKSTGYRTCSLLCMPVFNSDGTLIGVTQLVNKKKQGDHPNYDPNDWPNAPECWRASFNQTDEAFMEAFNIQAGVALQNAKLFERVKQQEQMQRDILRSLTNGVISTDKAGNIIAANESAKKLLGIAECDRIEGKSVREIIKIKEGDFDKWFGSALAAEEERARQQYYPDRTLISTGVEEHSINLSINTMADVTDPCKVSGALVVMDDISDEKRLKSTMYRYMTQELAEQLLSSGDAKLGGDRKEVTVLFSDIRSYTTLTESMQAEEVVQMLNEYFESMVDAVFKHKGTLDKYIGDAIMAVFGSPLPLEDHAWCAVQTAIEMRHRLAEFNQRRREAKKQEIKIGIGINSDIVISGNIGSSKRMEFTAIGDGVNLGSRLEGASKQYGCDIVISESTFHPCAERIWYRELDQIRVKGKTQPVKIYELVGLQSEPLEEKKQQIIELYHRGREYYLNRKFTRAMGEFGTILEDIAQDKAASLYLERCQQYLKNPPPDDWDGVYSLTEK</sequence>
<evidence type="ECO:0000259" key="7">
    <source>
        <dbReference type="PROSITE" id="PS50112"/>
    </source>
</evidence>
<keyword evidence="4" id="KW-0812">Transmembrane</keyword>
<dbReference type="InterPro" id="IPR003018">
    <property type="entry name" value="GAF"/>
</dbReference>
<dbReference type="SUPFAM" id="SSF55073">
    <property type="entry name" value="Nucleotide cyclase"/>
    <property type="match status" value="1"/>
</dbReference>
<evidence type="ECO:0000256" key="2">
    <source>
        <dbReference type="ARBA" id="ARBA00005381"/>
    </source>
</evidence>
<comment type="caution">
    <text evidence="9">The sequence shown here is derived from an EMBL/GenBank/DDBJ whole genome shotgun (WGS) entry which is preliminary data.</text>
</comment>
<evidence type="ECO:0000313" key="9">
    <source>
        <dbReference type="EMBL" id="GET37256.1"/>
    </source>
</evidence>
<dbReference type="PROSITE" id="PS50112">
    <property type="entry name" value="PAS"/>
    <property type="match status" value="1"/>
</dbReference>
<evidence type="ECO:0000256" key="1">
    <source>
        <dbReference type="ARBA" id="ARBA00004196"/>
    </source>
</evidence>
<evidence type="ECO:0000256" key="6">
    <source>
        <dbReference type="ARBA" id="ARBA00023136"/>
    </source>
</evidence>
<dbReference type="EMBL" id="BLAY01000025">
    <property type="protein sequence ID" value="GET37256.1"/>
    <property type="molecule type" value="Genomic_DNA"/>
</dbReference>
<dbReference type="CDD" id="cd07302">
    <property type="entry name" value="CHD"/>
    <property type="match status" value="1"/>
</dbReference>
<dbReference type="GO" id="GO:0030313">
    <property type="term" value="C:cell envelope"/>
    <property type="evidence" value="ECO:0007669"/>
    <property type="project" value="UniProtKB-SubCell"/>
</dbReference>
<dbReference type="Proteomes" id="UP001050975">
    <property type="component" value="Unassembled WGS sequence"/>
</dbReference>
<dbReference type="SUPFAM" id="SSF55781">
    <property type="entry name" value="GAF domain-like"/>
    <property type="match status" value="2"/>
</dbReference>
<organism evidence="9 10">
    <name type="scientific">Microseira wollei NIES-4236</name>
    <dbReference type="NCBI Taxonomy" id="2530354"/>
    <lineage>
        <taxon>Bacteria</taxon>
        <taxon>Bacillati</taxon>
        <taxon>Cyanobacteriota</taxon>
        <taxon>Cyanophyceae</taxon>
        <taxon>Oscillatoriophycideae</taxon>
        <taxon>Aerosakkonematales</taxon>
        <taxon>Aerosakkonemataceae</taxon>
        <taxon>Microseira</taxon>
    </lineage>
</organism>
<evidence type="ECO:0000313" key="10">
    <source>
        <dbReference type="Proteomes" id="UP001050975"/>
    </source>
</evidence>
<keyword evidence="3" id="KW-1003">Cell membrane</keyword>
<dbReference type="InterPro" id="IPR000014">
    <property type="entry name" value="PAS"/>
</dbReference>
<accession>A0AAV3X9E3</accession>
<dbReference type="InterPro" id="IPR035965">
    <property type="entry name" value="PAS-like_dom_sf"/>
</dbReference>
<dbReference type="InterPro" id="IPR029787">
    <property type="entry name" value="Nucleotide_cyclase"/>
</dbReference>
<keyword evidence="6" id="KW-0472">Membrane</keyword>
<evidence type="ECO:0000259" key="8">
    <source>
        <dbReference type="PROSITE" id="PS50125"/>
    </source>
</evidence>
<dbReference type="InterPro" id="IPR001054">
    <property type="entry name" value="A/G_cyclase"/>
</dbReference>
<evidence type="ECO:0000256" key="3">
    <source>
        <dbReference type="ARBA" id="ARBA00022475"/>
    </source>
</evidence>
<keyword evidence="5" id="KW-1133">Transmembrane helix</keyword>
<dbReference type="PANTHER" id="PTHR43081">
    <property type="entry name" value="ADENYLATE CYCLASE, TERMINAL-DIFFERENTIATION SPECIFIC-RELATED"/>
    <property type="match status" value="1"/>
</dbReference>
<dbReference type="InterPro" id="IPR050697">
    <property type="entry name" value="Adenylyl/Guanylyl_Cyclase_3/4"/>
</dbReference>
<dbReference type="NCBIfam" id="TIGR00229">
    <property type="entry name" value="sensory_box"/>
    <property type="match status" value="1"/>
</dbReference>
<dbReference type="PROSITE" id="PS50125">
    <property type="entry name" value="GUANYLATE_CYCLASE_2"/>
    <property type="match status" value="1"/>
</dbReference>
<gene>
    <name evidence="9" type="ORF">MiSe_20090</name>
</gene>
<dbReference type="SMART" id="SM00044">
    <property type="entry name" value="CYCc"/>
    <property type="match status" value="1"/>
</dbReference>
<dbReference type="PANTHER" id="PTHR43081:SF1">
    <property type="entry name" value="ADENYLATE CYCLASE, TERMINAL-DIFFERENTIATION SPECIFIC"/>
    <property type="match status" value="1"/>
</dbReference>
<evidence type="ECO:0000256" key="5">
    <source>
        <dbReference type="ARBA" id="ARBA00022989"/>
    </source>
</evidence>
<dbReference type="SMART" id="SM00065">
    <property type="entry name" value="GAF"/>
    <property type="match status" value="2"/>
</dbReference>
<dbReference type="CDD" id="cd00130">
    <property type="entry name" value="PAS"/>
    <property type="match status" value="1"/>
</dbReference>
<dbReference type="Pfam" id="PF01590">
    <property type="entry name" value="GAF"/>
    <property type="match status" value="2"/>
</dbReference>
<comment type="subcellular location">
    <subcellularLocation>
        <location evidence="1">Cell envelope</location>
    </subcellularLocation>
</comment>
<name>A0AAV3X9E3_9CYAN</name>
<comment type="similarity">
    <text evidence="2">Belongs to the adenylyl cyclase class-3 family.</text>
</comment>
<dbReference type="RefSeq" id="WP_226578420.1">
    <property type="nucleotide sequence ID" value="NZ_BLAY01000025.1"/>
</dbReference>
<dbReference type="InterPro" id="IPR029016">
    <property type="entry name" value="GAF-like_dom_sf"/>
</dbReference>
<dbReference type="FunFam" id="3.30.70.1230:FF:000016">
    <property type="entry name" value="Adenylate/guanylate cyclase domain-containing protein"/>
    <property type="match status" value="1"/>
</dbReference>
<dbReference type="Pfam" id="PF00211">
    <property type="entry name" value="Guanylate_cyc"/>
    <property type="match status" value="1"/>
</dbReference>
<feature type="domain" description="Guanylate cyclase" evidence="8">
    <location>
        <begin position="609"/>
        <end position="741"/>
    </location>
</feature>
<dbReference type="SUPFAM" id="SSF55785">
    <property type="entry name" value="PYP-like sensor domain (PAS domain)"/>
    <property type="match status" value="1"/>
</dbReference>